<evidence type="ECO:0000256" key="1">
    <source>
        <dbReference type="SAM" id="MobiDB-lite"/>
    </source>
</evidence>
<keyword evidence="3" id="KW-1185">Reference proteome</keyword>
<dbReference type="AlphaFoldDB" id="A0AA88P9H9"/>
<feature type="compositionally biased region" description="Pro residues" evidence="1">
    <location>
        <begin position="425"/>
        <end position="455"/>
    </location>
</feature>
<feature type="compositionally biased region" description="Basic and acidic residues" evidence="1">
    <location>
        <begin position="511"/>
        <end position="530"/>
    </location>
</feature>
<feature type="compositionally biased region" description="Polar residues" evidence="1">
    <location>
        <begin position="586"/>
        <end position="595"/>
    </location>
</feature>
<feature type="compositionally biased region" description="Low complexity" evidence="1">
    <location>
        <begin position="1"/>
        <end position="19"/>
    </location>
</feature>
<feature type="compositionally biased region" description="Basic and acidic residues" evidence="1">
    <location>
        <begin position="545"/>
        <end position="562"/>
    </location>
</feature>
<feature type="compositionally biased region" description="Basic and acidic residues" evidence="1">
    <location>
        <begin position="293"/>
        <end position="305"/>
    </location>
</feature>
<organism evidence="2 3">
    <name type="scientific">Cirrhinus molitorella</name>
    <name type="common">mud carp</name>
    <dbReference type="NCBI Taxonomy" id="172907"/>
    <lineage>
        <taxon>Eukaryota</taxon>
        <taxon>Metazoa</taxon>
        <taxon>Chordata</taxon>
        <taxon>Craniata</taxon>
        <taxon>Vertebrata</taxon>
        <taxon>Euteleostomi</taxon>
        <taxon>Actinopterygii</taxon>
        <taxon>Neopterygii</taxon>
        <taxon>Teleostei</taxon>
        <taxon>Ostariophysi</taxon>
        <taxon>Cypriniformes</taxon>
        <taxon>Cyprinidae</taxon>
        <taxon>Labeoninae</taxon>
        <taxon>Labeonini</taxon>
        <taxon>Cirrhinus</taxon>
    </lineage>
</organism>
<protein>
    <recommendedName>
        <fullName evidence="4">PWWP domain containing 2A</fullName>
    </recommendedName>
</protein>
<sequence>MAAVAAEPGAAAAAASTTAGDGVEYEPEPGEHVVDLEAHSVPEMELCHQPDDVDAVQECSQVQMEIRRPDLQAAGKALAAHADGERTETGGSWGRLGTTEQTVLMDYRCTDVSEYEESFSPKVEAANEVSTLESSPCLLLPSSISDSQPSVVFLHSLPAQVPSEPETGLSPAVEYDSNPVSSHPTDLECELIGFTQPDPEPEPANDAPGSELKTHEDAFHDIPHPSDHLDSLSTAEETSLGESVGQSCISDFSTVSSKDSPELPAVVDQSLISSAESDEVHSHSLHQQSFKTDLNEPERESETKDQVLCSTEADTVERLVLGSEVRVTLDHIIDDALVVSFRLGEKIFSGVLMDLSKRFGPYGIPITVFPKREYKDKPESMQLKTEAFQSETDKGVTEGPSDAPIKDPADAPDAPLKDPAETPAAPQPCPNPQPNPWTSKPPPLFQEGAPYPPPLFIRDTYNQSLPQPLPRKIKRPKRRLYREEPTSIMNAIKLRPRQVLCDKCKGAVVQGDKRETRRGPISDCRSDDAKRRRNDSAAAAAGKRPRSDLRSDEKGRGTDGPKRQGSSLGHSQVKGAAAGNKMVKGVSTTTASSANSRVQLNAKKVLQSKNVDHSKAREVLKMAKAQRSQRETVTGGGGNTKAITRAAALQEAHQKVHFTRRLQQISGGGPGSNPLPPRMRIKPQR</sequence>
<feature type="compositionally biased region" description="Basic and acidic residues" evidence="1">
    <location>
        <begin position="404"/>
        <end position="420"/>
    </location>
</feature>
<feature type="region of interest" description="Disordered" evidence="1">
    <location>
        <begin position="660"/>
        <end position="685"/>
    </location>
</feature>
<feature type="compositionally biased region" description="Polar residues" evidence="1">
    <location>
        <begin position="231"/>
        <end position="242"/>
    </location>
</feature>
<reference evidence="2" key="1">
    <citation type="submission" date="2023-08" db="EMBL/GenBank/DDBJ databases">
        <title>Chromosome-level Genome Assembly of mud carp (Cirrhinus molitorella).</title>
        <authorList>
            <person name="Liu H."/>
        </authorList>
    </citation>
    <scope>NUCLEOTIDE SEQUENCE</scope>
    <source>
        <strain evidence="2">Prfri</strain>
        <tissue evidence="2">Muscle</tissue>
    </source>
</reference>
<feature type="region of interest" description="Disordered" evidence="1">
    <location>
        <begin position="387"/>
        <end position="474"/>
    </location>
</feature>
<feature type="region of interest" description="Disordered" evidence="1">
    <location>
        <begin position="511"/>
        <end position="595"/>
    </location>
</feature>
<gene>
    <name evidence="2" type="ORF">Q8A67_022744</name>
</gene>
<feature type="region of interest" description="Disordered" evidence="1">
    <location>
        <begin position="162"/>
        <end position="242"/>
    </location>
</feature>
<feature type="region of interest" description="Disordered" evidence="1">
    <location>
        <begin position="277"/>
        <end position="306"/>
    </location>
</feature>
<dbReference type="EMBL" id="JAUYZG010000022">
    <property type="protein sequence ID" value="KAK2872847.1"/>
    <property type="molecule type" value="Genomic_DNA"/>
</dbReference>
<comment type="caution">
    <text evidence="2">The sequence shown here is derived from an EMBL/GenBank/DDBJ whole genome shotgun (WGS) entry which is preliminary data.</text>
</comment>
<feature type="compositionally biased region" description="Basic and acidic residues" evidence="1">
    <location>
        <begin position="212"/>
        <end position="230"/>
    </location>
</feature>
<feature type="region of interest" description="Disordered" evidence="1">
    <location>
        <begin position="1"/>
        <end position="30"/>
    </location>
</feature>
<evidence type="ECO:0000313" key="3">
    <source>
        <dbReference type="Proteomes" id="UP001187343"/>
    </source>
</evidence>
<evidence type="ECO:0000313" key="2">
    <source>
        <dbReference type="EMBL" id="KAK2872847.1"/>
    </source>
</evidence>
<name>A0AA88P9H9_9TELE</name>
<proteinExistence type="predicted"/>
<accession>A0AA88P9H9</accession>
<evidence type="ECO:0008006" key="4">
    <source>
        <dbReference type="Google" id="ProtNLM"/>
    </source>
</evidence>
<dbReference type="Proteomes" id="UP001187343">
    <property type="component" value="Unassembled WGS sequence"/>
</dbReference>